<protein>
    <submittedName>
        <fullName evidence="1">Uncharacterized protein</fullName>
    </submittedName>
</protein>
<sequence>MHHQASFHHQPRLINHTSVHHGVATEHSFEVNPFATTEHEPFVNVFAPDPNSEASSSRILTITTPNQSTQPHEHLRKWTDSYPLDNIIGNPSRPVSTRKQLATDALWRLDKKPRHVLWRKDIVKKKVLILKNPSPWSPDLKLSKYFLPMLPVKT</sequence>
<accession>A0ABQ5B2X3</accession>
<dbReference type="Proteomes" id="UP001151760">
    <property type="component" value="Unassembled WGS sequence"/>
</dbReference>
<organism evidence="1 2">
    <name type="scientific">Tanacetum coccineum</name>
    <dbReference type="NCBI Taxonomy" id="301880"/>
    <lineage>
        <taxon>Eukaryota</taxon>
        <taxon>Viridiplantae</taxon>
        <taxon>Streptophyta</taxon>
        <taxon>Embryophyta</taxon>
        <taxon>Tracheophyta</taxon>
        <taxon>Spermatophyta</taxon>
        <taxon>Magnoliopsida</taxon>
        <taxon>eudicotyledons</taxon>
        <taxon>Gunneridae</taxon>
        <taxon>Pentapetalae</taxon>
        <taxon>asterids</taxon>
        <taxon>campanulids</taxon>
        <taxon>Asterales</taxon>
        <taxon>Asteraceae</taxon>
        <taxon>Asteroideae</taxon>
        <taxon>Anthemideae</taxon>
        <taxon>Anthemidinae</taxon>
        <taxon>Tanacetum</taxon>
    </lineage>
</organism>
<evidence type="ECO:0000313" key="2">
    <source>
        <dbReference type="Proteomes" id="UP001151760"/>
    </source>
</evidence>
<evidence type="ECO:0000313" key="1">
    <source>
        <dbReference type="EMBL" id="GJT08828.1"/>
    </source>
</evidence>
<gene>
    <name evidence="1" type="ORF">Tco_0843290</name>
</gene>
<comment type="caution">
    <text evidence="1">The sequence shown here is derived from an EMBL/GenBank/DDBJ whole genome shotgun (WGS) entry which is preliminary data.</text>
</comment>
<name>A0ABQ5B2X3_9ASTR</name>
<proteinExistence type="predicted"/>
<reference evidence="1" key="1">
    <citation type="journal article" date="2022" name="Int. J. Mol. Sci.">
        <title>Draft Genome of Tanacetum Coccineum: Genomic Comparison of Closely Related Tanacetum-Family Plants.</title>
        <authorList>
            <person name="Yamashiro T."/>
            <person name="Shiraishi A."/>
            <person name="Nakayama K."/>
            <person name="Satake H."/>
        </authorList>
    </citation>
    <scope>NUCLEOTIDE SEQUENCE</scope>
</reference>
<reference evidence="1" key="2">
    <citation type="submission" date="2022-01" db="EMBL/GenBank/DDBJ databases">
        <authorList>
            <person name="Yamashiro T."/>
            <person name="Shiraishi A."/>
            <person name="Satake H."/>
            <person name="Nakayama K."/>
        </authorList>
    </citation>
    <scope>NUCLEOTIDE SEQUENCE</scope>
</reference>
<keyword evidence="2" id="KW-1185">Reference proteome</keyword>
<dbReference type="EMBL" id="BQNB010012861">
    <property type="protein sequence ID" value="GJT08828.1"/>
    <property type="molecule type" value="Genomic_DNA"/>
</dbReference>